<evidence type="ECO:0000313" key="1">
    <source>
        <dbReference type="EMBL" id="MBP2471184.1"/>
    </source>
</evidence>
<dbReference type="EMBL" id="JAGIOO010000001">
    <property type="protein sequence ID" value="MBP2471184.1"/>
    <property type="molecule type" value="Genomic_DNA"/>
</dbReference>
<comment type="caution">
    <text evidence="1">The sequence shown here is derived from an EMBL/GenBank/DDBJ whole genome shotgun (WGS) entry which is preliminary data.</text>
</comment>
<reference evidence="1 2" key="1">
    <citation type="submission" date="2021-03" db="EMBL/GenBank/DDBJ databases">
        <title>Sequencing the genomes of 1000 actinobacteria strains.</title>
        <authorList>
            <person name="Klenk H.-P."/>
        </authorList>
    </citation>
    <scope>NUCLEOTIDE SEQUENCE [LARGE SCALE GENOMIC DNA]</scope>
    <source>
        <strain evidence="1 2">DSM 44580</strain>
    </source>
</reference>
<organism evidence="1 2">
    <name type="scientific">Crossiella equi</name>
    <dbReference type="NCBI Taxonomy" id="130796"/>
    <lineage>
        <taxon>Bacteria</taxon>
        <taxon>Bacillati</taxon>
        <taxon>Actinomycetota</taxon>
        <taxon>Actinomycetes</taxon>
        <taxon>Pseudonocardiales</taxon>
        <taxon>Pseudonocardiaceae</taxon>
        <taxon>Crossiella</taxon>
    </lineage>
</organism>
<keyword evidence="2" id="KW-1185">Reference proteome</keyword>
<evidence type="ECO:0000313" key="2">
    <source>
        <dbReference type="Proteomes" id="UP001519363"/>
    </source>
</evidence>
<sequence length="115" mass="12489">MTPRASDESMVYGMVTVDRSGRIVDRVVFRALGWTHGVQLRLDLVDEVLVVRREDGGNARVVVGPAVAIPAPLRVKLGLRPGDRALVAASPAHGVLLLVTVALLDRVLLNYWGRN</sequence>
<name>A0ABS5A3M3_9PSEU</name>
<dbReference type="RefSeq" id="WP_143342517.1">
    <property type="nucleotide sequence ID" value="NZ_JAGIOO010000001.1"/>
</dbReference>
<gene>
    <name evidence="1" type="ORF">JOF53_000056</name>
</gene>
<dbReference type="Proteomes" id="UP001519363">
    <property type="component" value="Unassembled WGS sequence"/>
</dbReference>
<protein>
    <submittedName>
        <fullName evidence="1">Uncharacterized protein</fullName>
    </submittedName>
</protein>
<proteinExistence type="predicted"/>
<accession>A0ABS5A3M3</accession>